<dbReference type="Gene3D" id="3.40.50.150">
    <property type="entry name" value="Vaccinia Virus protein VP39"/>
    <property type="match status" value="1"/>
</dbReference>
<dbReference type="PANTHER" id="PTHR43542">
    <property type="entry name" value="METHYLTRANSFERASE"/>
    <property type="match status" value="1"/>
</dbReference>
<evidence type="ECO:0000256" key="2">
    <source>
        <dbReference type="ARBA" id="ARBA00022679"/>
    </source>
</evidence>
<dbReference type="PANTHER" id="PTHR43542:SF1">
    <property type="entry name" value="METHYLTRANSFERASE"/>
    <property type="match status" value="1"/>
</dbReference>
<reference evidence="4 5" key="1">
    <citation type="submission" date="2019-06" db="EMBL/GenBank/DDBJ databases">
        <title>Persicimonas caeni gen. nov., sp. nov., a predatory bacterium isolated from solar saltern.</title>
        <authorList>
            <person name="Wang S."/>
        </authorList>
    </citation>
    <scope>NUCLEOTIDE SEQUENCE [LARGE SCALE GENOMIC DNA]</scope>
    <source>
        <strain evidence="4 5">YN101</strain>
    </source>
</reference>
<dbReference type="AlphaFoldDB" id="A0A4Y6PSN0"/>
<keyword evidence="5" id="KW-1185">Reference proteome</keyword>
<dbReference type="PIRSF" id="PIRSF004553">
    <property type="entry name" value="CHP00095"/>
    <property type="match status" value="1"/>
</dbReference>
<gene>
    <name evidence="4" type="primary">rsmD</name>
    <name evidence="4" type="ORF">FIV42_09815</name>
</gene>
<dbReference type="OrthoDB" id="9803017at2"/>
<protein>
    <submittedName>
        <fullName evidence="4">16S rRNA (Guanine(966)-N(2))-methyltransferase RsmD</fullName>
        <ecNumber evidence="4">2.1.1.171</ecNumber>
    </submittedName>
</protein>
<evidence type="ECO:0000313" key="5">
    <source>
        <dbReference type="Proteomes" id="UP000315995"/>
    </source>
</evidence>
<dbReference type="Pfam" id="PF03602">
    <property type="entry name" value="Cons_hypoth95"/>
    <property type="match status" value="1"/>
</dbReference>
<accession>A0A5B8Y4W9</accession>
<proteinExistence type="predicted"/>
<dbReference type="CDD" id="cd02440">
    <property type="entry name" value="AdoMet_MTases"/>
    <property type="match status" value="1"/>
</dbReference>
<accession>A0A4Y6PSN0</accession>
<dbReference type="EMBL" id="CP041186">
    <property type="protein sequence ID" value="QDG51017.1"/>
    <property type="molecule type" value="Genomic_DNA"/>
</dbReference>
<keyword evidence="1 4" id="KW-0489">Methyltransferase</keyword>
<dbReference type="RefSeq" id="WP_141197507.1">
    <property type="nucleotide sequence ID" value="NZ_CP041186.1"/>
</dbReference>
<name>A0A4Y6PSN0_PERCE</name>
<dbReference type="InterPro" id="IPR004398">
    <property type="entry name" value="RNA_MeTrfase_RsmD"/>
</dbReference>
<evidence type="ECO:0000313" key="4">
    <source>
        <dbReference type="EMBL" id="QDG51017.1"/>
    </source>
</evidence>
<feature type="region of interest" description="Disordered" evidence="3">
    <location>
        <begin position="1"/>
        <end position="21"/>
    </location>
</feature>
<organism evidence="4 5">
    <name type="scientific">Persicimonas caeni</name>
    <dbReference type="NCBI Taxonomy" id="2292766"/>
    <lineage>
        <taxon>Bacteria</taxon>
        <taxon>Deltaproteobacteria</taxon>
        <taxon>Bradymonadales</taxon>
        <taxon>Bradymonadaceae</taxon>
        <taxon>Persicimonas</taxon>
    </lineage>
</organism>
<evidence type="ECO:0000256" key="1">
    <source>
        <dbReference type="ARBA" id="ARBA00022603"/>
    </source>
</evidence>
<dbReference type="NCBIfam" id="TIGR00095">
    <property type="entry name" value="16S rRNA (guanine(966)-N(2))-methyltransferase RsmD"/>
    <property type="match status" value="1"/>
</dbReference>
<dbReference type="SUPFAM" id="SSF53335">
    <property type="entry name" value="S-adenosyl-L-methionine-dependent methyltransferases"/>
    <property type="match status" value="1"/>
</dbReference>
<dbReference type="InterPro" id="IPR029063">
    <property type="entry name" value="SAM-dependent_MTases_sf"/>
</dbReference>
<sequence>MRIIAGRAGGRSLASPETREIRPTPDRVREALFSILGDIHDAVVVDGFSGTGALGCEALSRGAKVCYFIERREEALELIDENLERIDARDQGIVLRGDFTKQLVMIDEDPDLWLLDPPYHKGLGQKALEEMVGAPCVSDQALVVLEQDLGEDVPEVDGFELEDTREYGRTRVSFFRRVVQQ</sequence>
<dbReference type="EC" id="2.1.1.171" evidence="4"/>
<evidence type="ECO:0000256" key="3">
    <source>
        <dbReference type="SAM" id="MobiDB-lite"/>
    </source>
</evidence>
<dbReference type="Proteomes" id="UP000315995">
    <property type="component" value="Chromosome"/>
</dbReference>
<dbReference type="GO" id="GO:0052913">
    <property type="term" value="F:16S rRNA (guanine(966)-N(2))-methyltransferase activity"/>
    <property type="evidence" value="ECO:0007669"/>
    <property type="project" value="UniProtKB-EC"/>
</dbReference>
<keyword evidence="2 4" id="KW-0808">Transferase</keyword>